<proteinExistence type="predicted"/>
<organism evidence="1 2">
    <name type="scientific">Myxococcus virescens</name>
    <dbReference type="NCBI Taxonomy" id="83456"/>
    <lineage>
        <taxon>Bacteria</taxon>
        <taxon>Pseudomonadati</taxon>
        <taxon>Myxococcota</taxon>
        <taxon>Myxococcia</taxon>
        <taxon>Myxococcales</taxon>
        <taxon>Cystobacterineae</taxon>
        <taxon>Myxococcaceae</taxon>
        <taxon>Myxococcus</taxon>
    </lineage>
</organism>
<dbReference type="Proteomes" id="UP000198717">
    <property type="component" value="Unassembled WGS sequence"/>
</dbReference>
<protein>
    <recommendedName>
        <fullName evidence="3">PLD phosphodiesterase domain-containing protein</fullName>
    </recommendedName>
</protein>
<accession>A0ABY0MVX1</accession>
<sequence>MMIESRRLIEQVLVSEQPCLGAVFCSYTFDPSYFEDRILRALLRLQGDPEEEAVRYHEEARAALRETPVACFVDARVRRGGRRLPYDLQLIRERTFHPKVILVLYDGEARVAVGSGNATRPGHEQNAELFFTRTLRYDVPADAAFLRNVDRFLRSCAALATHPGTQLTLVRSALAARISGTPFPSGHAPTDALFVDTFSASMLDHLKEALPEDARVTRVGILSPFFELDDLDIANDTTGLASVLSELLALRPGSPPPLDLGVPWEDAPLAPPSGGGTPVLAEGEGRLWASRYRESVDGEDIERLEYFGVNRVTAKRVELQLGSGRPGRYEREAFEHEIAEGRMWPVEPPTVHAPRRILERIVRDHEVQLWLHPTATLTPAGRASRRPLHAKLFLLTVTSAGRTLTYALVGSANASAAALSRGVEQGGNVETGVLLCLDGEVRLSEMLPSLVCAPFESVRFEEREAPGADVDFSAWLEDVVHDAADRTLTVTWSQQGPAGLEAWSWWYLDRELAKGVGPGSGPVVLSDFELAAAGAELEFRAAGRSWLVPIRVADLAMLPTSAHLAGLGVRELLALLARRVGAERLSTLREQRGVAGVDAILDSVFGEGFGPTDVFKAWWGLKEDLLAASTVSAFRYRLLGPMGARTLWERLRDLPRDSVSDDEIWVYGCELLRELEQLVLPESADLEAKQALLAELRTLLRADLTRLRPRGAGWLDGVVRFYGLEGTHGKT</sequence>
<keyword evidence="2" id="KW-1185">Reference proteome</keyword>
<evidence type="ECO:0008006" key="3">
    <source>
        <dbReference type="Google" id="ProtNLM"/>
    </source>
</evidence>
<evidence type="ECO:0000313" key="1">
    <source>
        <dbReference type="EMBL" id="SDE25853.1"/>
    </source>
</evidence>
<dbReference type="CDD" id="cd09117">
    <property type="entry name" value="PLDc_Bfil_DEXD_like"/>
    <property type="match status" value="1"/>
</dbReference>
<comment type="caution">
    <text evidence="1">The sequence shown here is derived from an EMBL/GenBank/DDBJ whole genome shotgun (WGS) entry which is preliminary data.</text>
</comment>
<dbReference type="Gene3D" id="3.30.870.10">
    <property type="entry name" value="Endonuclease Chain A"/>
    <property type="match status" value="1"/>
</dbReference>
<dbReference type="RefSeq" id="WP_244171808.1">
    <property type="nucleotide sequence ID" value="NZ_BJVY01000001.1"/>
</dbReference>
<evidence type="ECO:0000313" key="2">
    <source>
        <dbReference type="Proteomes" id="UP000198717"/>
    </source>
</evidence>
<dbReference type="EMBL" id="FNAJ01000005">
    <property type="protein sequence ID" value="SDE25853.1"/>
    <property type="molecule type" value="Genomic_DNA"/>
</dbReference>
<gene>
    <name evidence="1" type="ORF">SAMN04488504_105289</name>
</gene>
<reference evidence="1 2" key="1">
    <citation type="submission" date="2016-10" db="EMBL/GenBank/DDBJ databases">
        <authorList>
            <person name="Varghese N."/>
            <person name="Submissions S."/>
        </authorList>
    </citation>
    <scope>NUCLEOTIDE SEQUENCE [LARGE SCALE GENOMIC DNA]</scope>
    <source>
        <strain evidence="1 2">DSM 2260</strain>
    </source>
</reference>
<name>A0ABY0MVX1_9BACT</name>